<name>A0A9P6DAQ0_PLEER</name>
<reference evidence="2" key="1">
    <citation type="submission" date="2020-11" db="EMBL/GenBank/DDBJ databases">
        <authorList>
            <consortium name="DOE Joint Genome Institute"/>
            <person name="Ahrendt S."/>
            <person name="Riley R."/>
            <person name="Andreopoulos W."/>
            <person name="Labutti K."/>
            <person name="Pangilinan J."/>
            <person name="Ruiz-Duenas F.J."/>
            <person name="Barrasa J.M."/>
            <person name="Sanchez-Garcia M."/>
            <person name="Camarero S."/>
            <person name="Miyauchi S."/>
            <person name="Serrano A."/>
            <person name="Linde D."/>
            <person name="Babiker R."/>
            <person name="Drula E."/>
            <person name="Ayuso-Fernandez I."/>
            <person name="Pacheco R."/>
            <person name="Padilla G."/>
            <person name="Ferreira P."/>
            <person name="Barriuso J."/>
            <person name="Kellner H."/>
            <person name="Castanera R."/>
            <person name="Alfaro M."/>
            <person name="Ramirez L."/>
            <person name="Pisabarro A.G."/>
            <person name="Kuo A."/>
            <person name="Tritt A."/>
            <person name="Lipzen A."/>
            <person name="He G."/>
            <person name="Yan M."/>
            <person name="Ng V."/>
            <person name="Cullen D."/>
            <person name="Martin F."/>
            <person name="Rosso M.-N."/>
            <person name="Henrissat B."/>
            <person name="Hibbett D."/>
            <person name="Martinez A.T."/>
            <person name="Grigoriev I.V."/>
        </authorList>
    </citation>
    <scope>NUCLEOTIDE SEQUENCE</scope>
    <source>
        <strain evidence="2">ATCC 90797</strain>
    </source>
</reference>
<feature type="transmembrane region" description="Helical" evidence="1">
    <location>
        <begin position="37"/>
        <end position="63"/>
    </location>
</feature>
<proteinExistence type="predicted"/>
<dbReference type="Proteomes" id="UP000807025">
    <property type="component" value="Unassembled WGS sequence"/>
</dbReference>
<evidence type="ECO:0000256" key="1">
    <source>
        <dbReference type="SAM" id="Phobius"/>
    </source>
</evidence>
<evidence type="ECO:0000313" key="3">
    <source>
        <dbReference type="Proteomes" id="UP000807025"/>
    </source>
</evidence>
<dbReference type="EMBL" id="MU154531">
    <property type="protein sequence ID" value="KAF9499506.1"/>
    <property type="molecule type" value="Genomic_DNA"/>
</dbReference>
<protein>
    <submittedName>
        <fullName evidence="2">Uncharacterized protein</fullName>
    </submittedName>
</protein>
<sequence length="117" mass="13130">MAWFPPPSLTTNATLFGCIHCMAWNFELLTRIQVERLLWISSSLVVAATPCIPTAGAIISVLVSPILDRFLYRVRFVAFTKGGDFIHNMSLVCILSGAYHFDHLTLRPASRFISFCH</sequence>
<keyword evidence="1" id="KW-0812">Transmembrane</keyword>
<evidence type="ECO:0000313" key="2">
    <source>
        <dbReference type="EMBL" id="KAF9499506.1"/>
    </source>
</evidence>
<gene>
    <name evidence="2" type="ORF">BDN71DRAFT_1441616</name>
</gene>
<dbReference type="OrthoDB" id="9451547at2759"/>
<accession>A0A9P6DAQ0</accession>
<organism evidence="2 3">
    <name type="scientific">Pleurotus eryngii</name>
    <name type="common">Boletus of the steppes</name>
    <dbReference type="NCBI Taxonomy" id="5323"/>
    <lineage>
        <taxon>Eukaryota</taxon>
        <taxon>Fungi</taxon>
        <taxon>Dikarya</taxon>
        <taxon>Basidiomycota</taxon>
        <taxon>Agaricomycotina</taxon>
        <taxon>Agaricomycetes</taxon>
        <taxon>Agaricomycetidae</taxon>
        <taxon>Agaricales</taxon>
        <taxon>Pleurotineae</taxon>
        <taxon>Pleurotaceae</taxon>
        <taxon>Pleurotus</taxon>
    </lineage>
</organism>
<keyword evidence="1" id="KW-1133">Transmembrane helix</keyword>
<comment type="caution">
    <text evidence="2">The sequence shown here is derived from an EMBL/GenBank/DDBJ whole genome shotgun (WGS) entry which is preliminary data.</text>
</comment>
<dbReference type="AlphaFoldDB" id="A0A9P6DAQ0"/>
<keyword evidence="1" id="KW-0472">Membrane</keyword>
<keyword evidence="3" id="KW-1185">Reference proteome</keyword>